<dbReference type="EMBL" id="JBBPBN010000020">
    <property type="protein sequence ID" value="KAK9017553.1"/>
    <property type="molecule type" value="Genomic_DNA"/>
</dbReference>
<proteinExistence type="predicted"/>
<evidence type="ECO:0000313" key="1">
    <source>
        <dbReference type="EMBL" id="KAK9017553.1"/>
    </source>
</evidence>
<sequence length="91" mass="10374">MMCFCNDGQNHNTALKSEEVTDGKLKRSDKVVFFRKLMVLLKQGESTLISSVLETNIKAVLGTITLLSNLKTRFAQAGRLCFDFFCFRNKY</sequence>
<keyword evidence="2" id="KW-1185">Reference proteome</keyword>
<comment type="caution">
    <text evidence="1">The sequence shown here is derived from an EMBL/GenBank/DDBJ whole genome shotgun (WGS) entry which is preliminary data.</text>
</comment>
<dbReference type="Proteomes" id="UP001396334">
    <property type="component" value="Unassembled WGS sequence"/>
</dbReference>
<protein>
    <submittedName>
        <fullName evidence="1">Uncharacterized protein</fullName>
    </submittedName>
</protein>
<name>A0ABR2RX28_9ROSI</name>
<organism evidence="1 2">
    <name type="scientific">Hibiscus sabdariffa</name>
    <name type="common">roselle</name>
    <dbReference type="NCBI Taxonomy" id="183260"/>
    <lineage>
        <taxon>Eukaryota</taxon>
        <taxon>Viridiplantae</taxon>
        <taxon>Streptophyta</taxon>
        <taxon>Embryophyta</taxon>
        <taxon>Tracheophyta</taxon>
        <taxon>Spermatophyta</taxon>
        <taxon>Magnoliopsida</taxon>
        <taxon>eudicotyledons</taxon>
        <taxon>Gunneridae</taxon>
        <taxon>Pentapetalae</taxon>
        <taxon>rosids</taxon>
        <taxon>malvids</taxon>
        <taxon>Malvales</taxon>
        <taxon>Malvaceae</taxon>
        <taxon>Malvoideae</taxon>
        <taxon>Hibiscus</taxon>
    </lineage>
</organism>
<accession>A0ABR2RX28</accession>
<gene>
    <name evidence="1" type="ORF">V6N11_080031</name>
</gene>
<evidence type="ECO:0000313" key="2">
    <source>
        <dbReference type="Proteomes" id="UP001396334"/>
    </source>
</evidence>
<reference evidence="1 2" key="1">
    <citation type="journal article" date="2024" name="G3 (Bethesda)">
        <title>Genome assembly of Hibiscus sabdariffa L. provides insights into metabolisms of medicinal natural products.</title>
        <authorList>
            <person name="Kim T."/>
        </authorList>
    </citation>
    <scope>NUCLEOTIDE SEQUENCE [LARGE SCALE GENOMIC DNA]</scope>
    <source>
        <strain evidence="1">TK-2024</strain>
        <tissue evidence="1">Old leaves</tissue>
    </source>
</reference>